<dbReference type="InterPro" id="IPR036388">
    <property type="entry name" value="WH-like_DNA-bd_sf"/>
</dbReference>
<keyword evidence="2" id="KW-0238">DNA-binding</keyword>
<keyword evidence="3" id="KW-0804">Transcription</keyword>
<dbReference type="RefSeq" id="WP_075697431.1">
    <property type="nucleotide sequence ID" value="NZ_CP074126.1"/>
</dbReference>
<dbReference type="InterPro" id="IPR050707">
    <property type="entry name" value="HTH_MetabolicPath_Reg"/>
</dbReference>
<protein>
    <submittedName>
        <fullName evidence="6">IclR family transcriptional regulator</fullName>
    </submittedName>
</protein>
<evidence type="ECO:0000313" key="7">
    <source>
        <dbReference type="Proteomes" id="UP000680706"/>
    </source>
</evidence>
<evidence type="ECO:0000313" key="6">
    <source>
        <dbReference type="EMBL" id="QUS57712.1"/>
    </source>
</evidence>
<evidence type="ECO:0000256" key="1">
    <source>
        <dbReference type="ARBA" id="ARBA00023015"/>
    </source>
</evidence>
<dbReference type="EMBL" id="CP074126">
    <property type="protein sequence ID" value="QUS57712.1"/>
    <property type="molecule type" value="Genomic_DNA"/>
</dbReference>
<dbReference type="Gene3D" id="1.10.10.10">
    <property type="entry name" value="Winged helix-like DNA-binding domain superfamily/Winged helix DNA-binding domain"/>
    <property type="match status" value="1"/>
</dbReference>
<organism evidence="6 7">
    <name type="scientific">Pseudovibrio brasiliensis</name>
    <dbReference type="NCBI Taxonomy" id="1898042"/>
    <lineage>
        <taxon>Bacteria</taxon>
        <taxon>Pseudomonadati</taxon>
        <taxon>Pseudomonadota</taxon>
        <taxon>Alphaproteobacteria</taxon>
        <taxon>Hyphomicrobiales</taxon>
        <taxon>Stappiaceae</taxon>
        <taxon>Pseudovibrio</taxon>
    </lineage>
</organism>
<dbReference type="InterPro" id="IPR036390">
    <property type="entry name" value="WH_DNA-bd_sf"/>
</dbReference>
<dbReference type="InterPro" id="IPR029016">
    <property type="entry name" value="GAF-like_dom_sf"/>
</dbReference>
<dbReference type="Gene3D" id="3.30.450.40">
    <property type="match status" value="1"/>
</dbReference>
<feature type="domain" description="HTH iclR-type" evidence="4">
    <location>
        <begin position="1"/>
        <end position="61"/>
    </location>
</feature>
<keyword evidence="1" id="KW-0805">Transcription regulation</keyword>
<dbReference type="SUPFAM" id="SSF46785">
    <property type="entry name" value="Winged helix' DNA-binding domain"/>
    <property type="match status" value="1"/>
</dbReference>
<dbReference type="InterPro" id="IPR014757">
    <property type="entry name" value="Tscrpt_reg_IclR_C"/>
</dbReference>
<dbReference type="InterPro" id="IPR011991">
    <property type="entry name" value="ArsR-like_HTH"/>
</dbReference>
<accession>A0ABX8ARI1</accession>
<evidence type="ECO:0000259" key="4">
    <source>
        <dbReference type="PROSITE" id="PS51077"/>
    </source>
</evidence>
<dbReference type="Pfam" id="PF01614">
    <property type="entry name" value="IclR_C"/>
    <property type="match status" value="1"/>
</dbReference>
<dbReference type="SUPFAM" id="SSF55781">
    <property type="entry name" value="GAF domain-like"/>
    <property type="match status" value="1"/>
</dbReference>
<sequence length="261" mass="28402">MQERLIQLLESVAGSAKPVSANDLAQMTKLPRATIYRNLSSLLDCGFLDEVDDGKRYVLGIRFVKIALTGKSDSHVIKAVMAMIHRLVIDIGETAFLARYRGGRVDLIHIETPSDPAIPYIYPGLGIRPAHACSSAKAIAAFILPELREELLAGEPHGFTANTLTDTSQIATELEQVRRSGYALCDGEIEEGVTSVAVPINVDRLGSIFSMGVVGPTNRIKTHLHSRILPILMEENIRAAAAIQHCSIVDAERVHSEARSN</sequence>
<dbReference type="InterPro" id="IPR005471">
    <property type="entry name" value="Tscrpt_reg_IclR_N"/>
</dbReference>
<gene>
    <name evidence="6" type="ORF">KGB56_10135</name>
</gene>
<name>A0ABX8ARI1_9HYPH</name>
<dbReference type="PROSITE" id="PS51078">
    <property type="entry name" value="ICLR_ED"/>
    <property type="match status" value="1"/>
</dbReference>
<evidence type="ECO:0000256" key="3">
    <source>
        <dbReference type="ARBA" id="ARBA00023163"/>
    </source>
</evidence>
<dbReference type="Proteomes" id="UP000680706">
    <property type="component" value="Chromosome"/>
</dbReference>
<dbReference type="Pfam" id="PF09339">
    <property type="entry name" value="HTH_IclR"/>
    <property type="match status" value="1"/>
</dbReference>
<keyword evidence="7" id="KW-1185">Reference proteome</keyword>
<feature type="domain" description="IclR-ED" evidence="5">
    <location>
        <begin position="62"/>
        <end position="245"/>
    </location>
</feature>
<dbReference type="PROSITE" id="PS51077">
    <property type="entry name" value="HTH_ICLR"/>
    <property type="match status" value="1"/>
</dbReference>
<reference evidence="6 7" key="1">
    <citation type="journal article" date="2021" name="Angew. Chem. Int. Ed. Engl.">
        <title>A novel family of nonribosomal peptides modulate collective behavior in Pseudovibrio bacteria isolated from marine sponges.</title>
        <authorList>
            <person name="Ioca L.P."/>
            <person name="Dai Y."/>
            <person name="Kunakom S."/>
            <person name="Diaz-Espinosa J."/>
            <person name="Krunic A."/>
            <person name="Crnkovic C.M."/>
            <person name="Orjala J."/>
            <person name="Sanchez L.M."/>
            <person name="Ferreira A.G."/>
            <person name="Berlinck R.G.S."/>
            <person name="Eustaquio A.S."/>
        </authorList>
    </citation>
    <scope>NUCLEOTIDE SEQUENCE [LARGE SCALE GENOMIC DNA]</scope>
    <source>
        <strain evidence="6 7">Ab134</strain>
    </source>
</reference>
<dbReference type="PANTHER" id="PTHR30136:SF24">
    <property type="entry name" value="HTH-TYPE TRANSCRIPTIONAL REPRESSOR ALLR"/>
    <property type="match status" value="1"/>
</dbReference>
<proteinExistence type="predicted"/>
<dbReference type="SMART" id="SM00346">
    <property type="entry name" value="HTH_ICLR"/>
    <property type="match status" value="1"/>
</dbReference>
<evidence type="ECO:0000259" key="5">
    <source>
        <dbReference type="PROSITE" id="PS51078"/>
    </source>
</evidence>
<dbReference type="CDD" id="cd00090">
    <property type="entry name" value="HTH_ARSR"/>
    <property type="match status" value="1"/>
</dbReference>
<evidence type="ECO:0000256" key="2">
    <source>
        <dbReference type="ARBA" id="ARBA00023125"/>
    </source>
</evidence>
<dbReference type="PANTHER" id="PTHR30136">
    <property type="entry name" value="HELIX-TURN-HELIX TRANSCRIPTIONAL REGULATOR, ICLR FAMILY"/>
    <property type="match status" value="1"/>
</dbReference>